<reference evidence="4" key="1">
    <citation type="journal article" date="2019" name="Int. J. Syst. Evol. Microbiol.">
        <title>The Global Catalogue of Microorganisms (GCM) 10K type strain sequencing project: providing services to taxonomists for standard genome sequencing and annotation.</title>
        <authorList>
            <consortium name="The Broad Institute Genomics Platform"/>
            <consortium name="The Broad Institute Genome Sequencing Center for Infectious Disease"/>
            <person name="Wu L."/>
            <person name="Ma J."/>
        </authorList>
    </citation>
    <scope>NUCLEOTIDE SEQUENCE [LARGE SCALE GENOMIC DNA]</scope>
    <source>
        <strain evidence="4">KCTC 42875</strain>
    </source>
</reference>
<dbReference type="Proteomes" id="UP001595740">
    <property type="component" value="Unassembled WGS sequence"/>
</dbReference>
<feature type="non-terminal residue" evidence="3">
    <location>
        <position position="614"/>
    </location>
</feature>
<dbReference type="SMART" id="SM00736">
    <property type="entry name" value="CADG"/>
    <property type="match status" value="1"/>
</dbReference>
<keyword evidence="1" id="KW-0732">Signal</keyword>
<feature type="signal peptide" evidence="1">
    <location>
        <begin position="1"/>
        <end position="35"/>
    </location>
</feature>
<dbReference type="EMBL" id="JBHRXK010000004">
    <property type="protein sequence ID" value="MFC3551316.1"/>
    <property type="molecule type" value="Genomic_DNA"/>
</dbReference>
<accession>A0ABV7RNT9</accession>
<dbReference type="Gene3D" id="2.60.40.10">
    <property type="entry name" value="Immunoglobulins"/>
    <property type="match status" value="5"/>
</dbReference>
<dbReference type="SUPFAM" id="SSF49313">
    <property type="entry name" value="Cadherin-like"/>
    <property type="match status" value="3"/>
</dbReference>
<sequence>MHQSLFACGRGRLTRCWLAAVLLCVAMVWSTLASAQTSTYCPDPLTATVANGGSVDVDVSDCDGPFDGGMSGPIAPFAQHGGVTIGTNSGGVQFVTYAHSGNAATSDVIWLEDNDLGTVRIDLTISAPTSAITVSPASLPALTAGTAYAQTLSSAGGVTPYSYSLSSGALPVGVSLTSAGAISGTPTRRGTFSFSVRSQDAGGDFVIKGYTGSVQDPTLSIAPAAATAAQGVAFSQALTPSGGVAPHTFALESGSLPAGIALSSAGVLSGATSAAAGSYPVTLRVTDASTGPGSYFELETFTLQVTATPIIVVDPASLSNATVGAAYNQTVSASGGTAPYAFAISAGALPAGLMLDANSGAITGTPTAAGSFNFTVRATDASSLTGTRAYTLTVSAPTLTLTPATGVLAVAYGVPYSLDFATSGGTASYSYSLAAGSLPLGMTLSSTGRLSGTPTVPGNYNITVRSTDNSTGTGAPFAIQNNYTLQVSASIITIDPPALPNGVAGTAYSATLSAQGGVAPYTYSLLSGALPIGMTFSSGGQVSGVPRSDGNFSLTVQATDSNGQTGQKVYTFSIAPASVVISPATLPGGTAGVAYSQTLSSSGGIAPYSYSIPS</sequence>
<gene>
    <name evidence="3" type="ORF">ACFOLC_09870</name>
</gene>
<dbReference type="InterPro" id="IPR015919">
    <property type="entry name" value="Cadherin-like_sf"/>
</dbReference>
<comment type="caution">
    <text evidence="3">The sequence shown here is derived from an EMBL/GenBank/DDBJ whole genome shotgun (WGS) entry which is preliminary data.</text>
</comment>
<dbReference type="RefSeq" id="WP_386759085.1">
    <property type="nucleotide sequence ID" value="NZ_JBHRXK010000004.1"/>
</dbReference>
<evidence type="ECO:0000313" key="3">
    <source>
        <dbReference type="EMBL" id="MFC3551316.1"/>
    </source>
</evidence>
<organism evidence="3 4">
    <name type="scientific">Lysobacter cavernae</name>
    <dbReference type="NCBI Taxonomy" id="1685901"/>
    <lineage>
        <taxon>Bacteria</taxon>
        <taxon>Pseudomonadati</taxon>
        <taxon>Pseudomonadota</taxon>
        <taxon>Gammaproteobacteria</taxon>
        <taxon>Lysobacterales</taxon>
        <taxon>Lysobacteraceae</taxon>
        <taxon>Lysobacter</taxon>
    </lineage>
</organism>
<dbReference type="InterPro" id="IPR006644">
    <property type="entry name" value="Cadg"/>
</dbReference>
<evidence type="ECO:0000256" key="1">
    <source>
        <dbReference type="SAM" id="SignalP"/>
    </source>
</evidence>
<name>A0ABV7RNT9_9GAMM</name>
<protein>
    <submittedName>
        <fullName evidence="3">Ig domain-containing protein</fullName>
    </submittedName>
</protein>
<dbReference type="PANTHER" id="PTHR37494:SF1">
    <property type="entry name" value="STAPHYLOCOCCUS AUREUS SURFACE PROTEIN A"/>
    <property type="match status" value="1"/>
</dbReference>
<feature type="domain" description="Dystroglycan-type cadherin-like" evidence="2">
    <location>
        <begin position="311"/>
        <end position="401"/>
    </location>
</feature>
<evidence type="ECO:0000313" key="4">
    <source>
        <dbReference type="Proteomes" id="UP001595740"/>
    </source>
</evidence>
<evidence type="ECO:0000259" key="2">
    <source>
        <dbReference type="SMART" id="SM00736"/>
    </source>
</evidence>
<keyword evidence="4" id="KW-1185">Reference proteome</keyword>
<dbReference type="InterPro" id="IPR013783">
    <property type="entry name" value="Ig-like_fold"/>
</dbReference>
<dbReference type="Pfam" id="PF05345">
    <property type="entry name" value="He_PIG"/>
    <property type="match status" value="5"/>
</dbReference>
<proteinExistence type="predicted"/>
<feature type="chain" id="PRO_5046791360" evidence="1">
    <location>
        <begin position="36"/>
        <end position="614"/>
    </location>
</feature>
<dbReference type="PANTHER" id="PTHR37494">
    <property type="entry name" value="HEMAGGLUTININ"/>
    <property type="match status" value="1"/>
</dbReference>